<dbReference type="PANTHER" id="PTHR13691">
    <property type="entry name" value="RIBOSOMAL PROTEIN L2"/>
    <property type="match status" value="1"/>
</dbReference>
<dbReference type="Gene3D" id="4.10.950.10">
    <property type="entry name" value="Ribosomal protein L2, domain 3"/>
    <property type="match status" value="1"/>
</dbReference>
<dbReference type="EMBL" id="LCLV01000009">
    <property type="protein sequence ID" value="KKU23836.1"/>
    <property type="molecule type" value="Genomic_DNA"/>
</dbReference>
<dbReference type="FunFam" id="4.10.950.10:FF:000001">
    <property type="entry name" value="50S ribosomal protein L2"/>
    <property type="match status" value="1"/>
</dbReference>
<comment type="similarity">
    <text evidence="1">Belongs to the universal ribosomal protein uL2 family.</text>
</comment>
<gene>
    <name evidence="9" type="ORF">UX34_C0009G0003</name>
</gene>
<dbReference type="FunFam" id="2.30.30.30:FF:000001">
    <property type="entry name" value="50S ribosomal protein L2"/>
    <property type="match status" value="1"/>
</dbReference>
<dbReference type="InterPro" id="IPR014726">
    <property type="entry name" value="Ribosomal_uL2_dom3"/>
</dbReference>
<keyword evidence="3" id="KW-0687">Ribonucleoprotein</keyword>
<dbReference type="Proteomes" id="UP000034643">
    <property type="component" value="Unassembled WGS sequence"/>
</dbReference>
<dbReference type="InterPro" id="IPR014722">
    <property type="entry name" value="Rib_uL2_dom2"/>
</dbReference>
<dbReference type="AlphaFoldDB" id="A0A0G1NTQ6"/>
<evidence type="ECO:0000259" key="7">
    <source>
        <dbReference type="SMART" id="SM01382"/>
    </source>
</evidence>
<dbReference type="SMART" id="SM01382">
    <property type="entry name" value="Ribosomal_L2_C"/>
    <property type="match status" value="1"/>
</dbReference>
<feature type="region of interest" description="Disordered" evidence="6">
    <location>
        <begin position="193"/>
        <end position="212"/>
    </location>
</feature>
<keyword evidence="2 9" id="KW-0689">Ribosomal protein</keyword>
<dbReference type="PATRIC" id="fig|1618602.3.peg.299"/>
<evidence type="ECO:0000256" key="6">
    <source>
        <dbReference type="SAM" id="MobiDB-lite"/>
    </source>
</evidence>
<evidence type="ECO:0000256" key="5">
    <source>
        <dbReference type="ARBA" id="ARBA00035459"/>
    </source>
</evidence>
<dbReference type="Pfam" id="PF03947">
    <property type="entry name" value="Ribosomal_L2_C"/>
    <property type="match status" value="1"/>
</dbReference>
<dbReference type="InterPro" id="IPR012340">
    <property type="entry name" value="NA-bd_OB-fold"/>
</dbReference>
<dbReference type="GO" id="GO:0016740">
    <property type="term" value="F:transferase activity"/>
    <property type="evidence" value="ECO:0007669"/>
    <property type="project" value="InterPro"/>
</dbReference>
<proteinExistence type="inferred from homology"/>
<protein>
    <recommendedName>
        <fullName evidence="4">Large ribosomal subunit protein uL2</fullName>
    </recommendedName>
    <alternativeName>
        <fullName evidence="5">50S ribosomal protein L2</fullName>
    </alternativeName>
</protein>
<feature type="region of interest" description="Disordered" evidence="6">
    <location>
        <begin position="221"/>
        <end position="251"/>
    </location>
</feature>
<evidence type="ECO:0000313" key="9">
    <source>
        <dbReference type="EMBL" id="KKU23836.1"/>
    </source>
</evidence>
<dbReference type="InterPro" id="IPR002171">
    <property type="entry name" value="Ribosomal_uL2"/>
</dbReference>
<dbReference type="GO" id="GO:0003723">
    <property type="term" value="F:RNA binding"/>
    <property type="evidence" value="ECO:0007669"/>
    <property type="project" value="InterPro"/>
</dbReference>
<sequence length="251" mass="27762">MNLIRILKKNSGRSSGKVTVRHQGGRAKRFLRDIDFDRDKKDVWGRVESIEYDPNRSAEIALIFYEDGEKRYILAPNTLKAGDRIISSEVAPIEVGNALPLDKIPAGTAIHNIEIRPGKGGQLVKSAGSQATVQGKEENYVLVRLPSGEVRRFLPKALATIGQLGRIEAKEERLGKAGRKRWLGIRPTVRGVAMHPKAHPHGGGEGRSSVGLKYPKTVYGKAAVGKTRRKRKYSDKLIIQGRRPGKHGKVR</sequence>
<organism evidence="9 10">
    <name type="scientific">Candidatus Woesebacteria bacterium GW2011_GWF1_46_13</name>
    <dbReference type="NCBI Taxonomy" id="1618602"/>
    <lineage>
        <taxon>Bacteria</taxon>
        <taxon>Candidatus Woeseibacteriota</taxon>
    </lineage>
</organism>
<evidence type="ECO:0000313" key="10">
    <source>
        <dbReference type="Proteomes" id="UP000034643"/>
    </source>
</evidence>
<dbReference type="SMART" id="SM01383">
    <property type="entry name" value="Ribosomal_L2"/>
    <property type="match status" value="1"/>
</dbReference>
<dbReference type="InterPro" id="IPR022669">
    <property type="entry name" value="Ribosomal_uL2_C"/>
</dbReference>
<feature type="domain" description="Large ribosomal subunit protein uL2 C-terminal" evidence="7">
    <location>
        <begin position="93"/>
        <end position="222"/>
    </location>
</feature>
<dbReference type="InterPro" id="IPR008991">
    <property type="entry name" value="Translation_prot_SH3-like_sf"/>
</dbReference>
<dbReference type="SUPFAM" id="SSF50249">
    <property type="entry name" value="Nucleic acid-binding proteins"/>
    <property type="match status" value="1"/>
</dbReference>
<dbReference type="GO" id="GO:0006412">
    <property type="term" value="P:translation"/>
    <property type="evidence" value="ECO:0007669"/>
    <property type="project" value="InterPro"/>
</dbReference>
<dbReference type="InterPro" id="IPR022666">
    <property type="entry name" value="Ribosomal_uL2_RNA-bd_dom"/>
</dbReference>
<dbReference type="Gene3D" id="2.30.30.30">
    <property type="match status" value="1"/>
</dbReference>
<dbReference type="Gene3D" id="2.40.50.140">
    <property type="entry name" value="Nucleic acid-binding proteins"/>
    <property type="match status" value="1"/>
</dbReference>
<dbReference type="PIRSF" id="PIRSF002158">
    <property type="entry name" value="Ribosomal_L2"/>
    <property type="match status" value="1"/>
</dbReference>
<evidence type="ECO:0000256" key="2">
    <source>
        <dbReference type="ARBA" id="ARBA00022980"/>
    </source>
</evidence>
<evidence type="ECO:0000259" key="8">
    <source>
        <dbReference type="SMART" id="SM01383"/>
    </source>
</evidence>
<accession>A0A0G1NTQ6</accession>
<evidence type="ECO:0000256" key="4">
    <source>
        <dbReference type="ARBA" id="ARBA00035242"/>
    </source>
</evidence>
<dbReference type="Pfam" id="PF00181">
    <property type="entry name" value="Ribosomal_L2_N"/>
    <property type="match status" value="1"/>
</dbReference>
<dbReference type="NCBIfam" id="TIGR01171">
    <property type="entry name" value="rplB_bact"/>
    <property type="match status" value="1"/>
</dbReference>
<evidence type="ECO:0000256" key="3">
    <source>
        <dbReference type="ARBA" id="ARBA00023274"/>
    </source>
</evidence>
<feature type="domain" description="Large ribosomal subunit protein uL2 RNA-binding" evidence="8">
    <location>
        <begin position="12"/>
        <end position="87"/>
    </location>
</feature>
<dbReference type="GO" id="GO:0015934">
    <property type="term" value="C:large ribosomal subunit"/>
    <property type="evidence" value="ECO:0007669"/>
    <property type="project" value="InterPro"/>
</dbReference>
<evidence type="ECO:0000256" key="1">
    <source>
        <dbReference type="ARBA" id="ARBA00005636"/>
    </source>
</evidence>
<name>A0A0G1NTQ6_9BACT</name>
<dbReference type="GO" id="GO:0003735">
    <property type="term" value="F:structural constituent of ribosome"/>
    <property type="evidence" value="ECO:0007669"/>
    <property type="project" value="InterPro"/>
</dbReference>
<dbReference type="InterPro" id="IPR005880">
    <property type="entry name" value="Ribosomal_uL2_bac/org-type"/>
</dbReference>
<comment type="caution">
    <text evidence="9">The sequence shown here is derived from an EMBL/GenBank/DDBJ whole genome shotgun (WGS) entry which is preliminary data.</text>
</comment>
<dbReference type="SUPFAM" id="SSF50104">
    <property type="entry name" value="Translation proteins SH3-like domain"/>
    <property type="match status" value="1"/>
</dbReference>
<reference evidence="9 10" key="1">
    <citation type="journal article" date="2015" name="Nature">
        <title>rRNA introns, odd ribosomes, and small enigmatic genomes across a large radiation of phyla.</title>
        <authorList>
            <person name="Brown C.T."/>
            <person name="Hug L.A."/>
            <person name="Thomas B.C."/>
            <person name="Sharon I."/>
            <person name="Castelle C.J."/>
            <person name="Singh A."/>
            <person name="Wilkins M.J."/>
            <person name="Williams K.H."/>
            <person name="Banfield J.F."/>
        </authorList>
    </citation>
    <scope>NUCLEOTIDE SEQUENCE [LARGE SCALE GENOMIC DNA]</scope>
</reference>
<dbReference type="PANTHER" id="PTHR13691:SF5">
    <property type="entry name" value="LARGE RIBOSOMAL SUBUNIT PROTEIN UL2M"/>
    <property type="match status" value="1"/>
</dbReference>